<gene>
    <name evidence="2" type="ORF">PFRI_01790</name>
</gene>
<protein>
    <submittedName>
        <fullName evidence="2">Uncharacterized protein</fullName>
    </submittedName>
</protein>
<keyword evidence="1" id="KW-1133">Transmembrane helix</keyword>
<name>A0A1L9P1Z5_9RHOB</name>
<dbReference type="EMBL" id="MLCB01000014">
    <property type="protein sequence ID" value="OJI95570.1"/>
    <property type="molecule type" value="Genomic_DNA"/>
</dbReference>
<feature type="transmembrane region" description="Helical" evidence="1">
    <location>
        <begin position="62"/>
        <end position="80"/>
    </location>
</feature>
<reference evidence="2 3" key="1">
    <citation type="submission" date="2016-10" db="EMBL/GenBank/DDBJ databases">
        <title>Genome sequence of Planktotalea frisia SH6-1.</title>
        <authorList>
            <person name="Poehlein A."/>
            <person name="Bakenhus I."/>
            <person name="Voget S."/>
            <person name="Brinkhoff T."/>
            <person name="Simon M."/>
        </authorList>
    </citation>
    <scope>NUCLEOTIDE SEQUENCE [LARGE SCALE GENOMIC DNA]</scope>
    <source>
        <strain evidence="2 3">SH6-1</strain>
    </source>
</reference>
<feature type="transmembrane region" description="Helical" evidence="1">
    <location>
        <begin position="92"/>
        <end position="109"/>
    </location>
</feature>
<keyword evidence="3" id="KW-1185">Reference proteome</keyword>
<evidence type="ECO:0000256" key="1">
    <source>
        <dbReference type="SAM" id="Phobius"/>
    </source>
</evidence>
<proteinExistence type="predicted"/>
<evidence type="ECO:0000313" key="3">
    <source>
        <dbReference type="Proteomes" id="UP000184514"/>
    </source>
</evidence>
<sequence length="147" mass="16073">MGDWFKQLNGFNNCQMYWWYDLLPLSEIGIKFMNRYIAVLVILGTITGAFMSAGALAPAIDFMSLVVVIAVGVGHALGAKDGENRITRFGDGCVRGGWLGLLIGVIVILNVDAAAQMDFTMIIPAMAVAWLAPLYGYFFKLISMQLD</sequence>
<keyword evidence="1" id="KW-0472">Membrane</keyword>
<dbReference type="Proteomes" id="UP000184514">
    <property type="component" value="Unassembled WGS sequence"/>
</dbReference>
<dbReference type="RefSeq" id="WP_245812188.1">
    <property type="nucleotide sequence ID" value="NZ_MLCB01000014.1"/>
</dbReference>
<evidence type="ECO:0000313" key="2">
    <source>
        <dbReference type="EMBL" id="OJI95570.1"/>
    </source>
</evidence>
<comment type="caution">
    <text evidence="2">The sequence shown here is derived from an EMBL/GenBank/DDBJ whole genome shotgun (WGS) entry which is preliminary data.</text>
</comment>
<dbReference type="STRING" id="696762.PFRI_01790"/>
<feature type="transmembrane region" description="Helical" evidence="1">
    <location>
        <begin position="36"/>
        <end position="56"/>
    </location>
</feature>
<feature type="transmembrane region" description="Helical" evidence="1">
    <location>
        <begin position="121"/>
        <end position="139"/>
    </location>
</feature>
<keyword evidence="1" id="KW-0812">Transmembrane</keyword>
<dbReference type="AlphaFoldDB" id="A0A1L9P1Z5"/>
<accession>A0A1L9P1Z5</accession>
<organism evidence="2 3">
    <name type="scientific">Planktotalea frisia</name>
    <dbReference type="NCBI Taxonomy" id="696762"/>
    <lineage>
        <taxon>Bacteria</taxon>
        <taxon>Pseudomonadati</taxon>
        <taxon>Pseudomonadota</taxon>
        <taxon>Alphaproteobacteria</taxon>
        <taxon>Rhodobacterales</taxon>
        <taxon>Paracoccaceae</taxon>
        <taxon>Planktotalea</taxon>
    </lineage>
</organism>